<reference evidence="1 2" key="1">
    <citation type="journal article" date="2023" name="Nucleic Acids Res.">
        <title>The hologenome of Daphnia magna reveals possible DNA methylation and microbiome-mediated evolution of the host genome.</title>
        <authorList>
            <person name="Chaturvedi A."/>
            <person name="Li X."/>
            <person name="Dhandapani V."/>
            <person name="Marshall H."/>
            <person name="Kissane S."/>
            <person name="Cuenca-Cambronero M."/>
            <person name="Asole G."/>
            <person name="Calvet F."/>
            <person name="Ruiz-Romero M."/>
            <person name="Marangio P."/>
            <person name="Guigo R."/>
            <person name="Rago D."/>
            <person name="Mirbahai L."/>
            <person name="Eastwood N."/>
            <person name="Colbourne J.K."/>
            <person name="Zhou J."/>
            <person name="Mallon E."/>
            <person name="Orsini L."/>
        </authorList>
    </citation>
    <scope>NUCLEOTIDE SEQUENCE [LARGE SCALE GENOMIC DNA]</scope>
    <source>
        <strain evidence="1">LRV0_1</strain>
    </source>
</reference>
<sequence>MLLQKITGPHFSSSSSSMQPCDENFELFNIQLRSMRIRFMRKGLSYIAAGPCIDIIKIHTFANELVMPKWIFSPFGIGAYITRVTTGIAEEKGGVFFVVIRIDCLDVGRSLAATAPSSA</sequence>
<evidence type="ECO:0000313" key="2">
    <source>
        <dbReference type="Proteomes" id="UP001234178"/>
    </source>
</evidence>
<evidence type="ECO:0000313" key="1">
    <source>
        <dbReference type="EMBL" id="KAK4026905.1"/>
    </source>
</evidence>
<keyword evidence="2" id="KW-1185">Reference proteome</keyword>
<proteinExistence type="predicted"/>
<dbReference type="Proteomes" id="UP001234178">
    <property type="component" value="Unassembled WGS sequence"/>
</dbReference>
<name>A0ABR0APC8_9CRUS</name>
<gene>
    <name evidence="1" type="ORF">OUZ56_015929</name>
</gene>
<organism evidence="1 2">
    <name type="scientific">Daphnia magna</name>
    <dbReference type="NCBI Taxonomy" id="35525"/>
    <lineage>
        <taxon>Eukaryota</taxon>
        <taxon>Metazoa</taxon>
        <taxon>Ecdysozoa</taxon>
        <taxon>Arthropoda</taxon>
        <taxon>Crustacea</taxon>
        <taxon>Branchiopoda</taxon>
        <taxon>Diplostraca</taxon>
        <taxon>Cladocera</taxon>
        <taxon>Anomopoda</taxon>
        <taxon>Daphniidae</taxon>
        <taxon>Daphnia</taxon>
    </lineage>
</organism>
<dbReference type="EMBL" id="JAOYFB010000038">
    <property type="protein sequence ID" value="KAK4026905.1"/>
    <property type="molecule type" value="Genomic_DNA"/>
</dbReference>
<accession>A0ABR0APC8</accession>
<protein>
    <submittedName>
        <fullName evidence="1">Uncharacterized protein</fullName>
    </submittedName>
</protein>
<comment type="caution">
    <text evidence="1">The sequence shown here is derived from an EMBL/GenBank/DDBJ whole genome shotgun (WGS) entry which is preliminary data.</text>
</comment>